<accession>A0A5B7IGR9</accession>
<comment type="caution">
    <text evidence="1">The sequence shown here is derived from an EMBL/GenBank/DDBJ whole genome shotgun (WGS) entry which is preliminary data.</text>
</comment>
<proteinExistence type="predicted"/>
<name>A0A5B7IGR9_PORTR</name>
<organism evidence="1 2">
    <name type="scientific">Portunus trituberculatus</name>
    <name type="common">Swimming crab</name>
    <name type="synonym">Neptunus trituberculatus</name>
    <dbReference type="NCBI Taxonomy" id="210409"/>
    <lineage>
        <taxon>Eukaryota</taxon>
        <taxon>Metazoa</taxon>
        <taxon>Ecdysozoa</taxon>
        <taxon>Arthropoda</taxon>
        <taxon>Crustacea</taxon>
        <taxon>Multicrustacea</taxon>
        <taxon>Malacostraca</taxon>
        <taxon>Eumalacostraca</taxon>
        <taxon>Eucarida</taxon>
        <taxon>Decapoda</taxon>
        <taxon>Pleocyemata</taxon>
        <taxon>Brachyura</taxon>
        <taxon>Eubrachyura</taxon>
        <taxon>Portunoidea</taxon>
        <taxon>Portunidae</taxon>
        <taxon>Portuninae</taxon>
        <taxon>Portunus</taxon>
    </lineage>
</organism>
<dbReference type="AlphaFoldDB" id="A0A5B7IGR9"/>
<dbReference type="Proteomes" id="UP000324222">
    <property type="component" value="Unassembled WGS sequence"/>
</dbReference>
<keyword evidence="2" id="KW-1185">Reference proteome</keyword>
<protein>
    <submittedName>
        <fullName evidence="1">Uncharacterized protein</fullName>
    </submittedName>
</protein>
<sequence>MLDKLRPGTTCRSTLAPSITFFLQQAKKKVKVRVTLKLNCMRAVSIKYLKKNSINVLKEYCTE</sequence>
<reference evidence="1 2" key="1">
    <citation type="submission" date="2019-05" db="EMBL/GenBank/DDBJ databases">
        <title>Another draft genome of Portunus trituberculatus and its Hox gene families provides insights of decapod evolution.</title>
        <authorList>
            <person name="Jeong J.-H."/>
            <person name="Song I."/>
            <person name="Kim S."/>
            <person name="Choi T."/>
            <person name="Kim D."/>
            <person name="Ryu S."/>
            <person name="Kim W."/>
        </authorList>
    </citation>
    <scope>NUCLEOTIDE SEQUENCE [LARGE SCALE GENOMIC DNA]</scope>
    <source>
        <tissue evidence="1">Muscle</tissue>
    </source>
</reference>
<evidence type="ECO:0000313" key="1">
    <source>
        <dbReference type="EMBL" id="MPC80727.1"/>
    </source>
</evidence>
<dbReference type="EMBL" id="VSRR010054843">
    <property type="protein sequence ID" value="MPC80727.1"/>
    <property type="molecule type" value="Genomic_DNA"/>
</dbReference>
<evidence type="ECO:0000313" key="2">
    <source>
        <dbReference type="Proteomes" id="UP000324222"/>
    </source>
</evidence>
<gene>
    <name evidence="1" type="ORF">E2C01_075315</name>
</gene>